<gene>
    <name evidence="2" type="ORF">K933_08547</name>
</gene>
<name>V4HCR3_9EURY</name>
<dbReference type="eggNOG" id="arCOG09236">
    <property type="taxonomic scope" value="Archaea"/>
</dbReference>
<dbReference type="CDD" id="cd06587">
    <property type="entry name" value="VOC"/>
    <property type="match status" value="1"/>
</dbReference>
<organism evidence="2 3">
    <name type="scientific">Candidatus Halobonum tyrrellensis G22</name>
    <dbReference type="NCBI Taxonomy" id="1324957"/>
    <lineage>
        <taxon>Archaea</taxon>
        <taxon>Methanobacteriati</taxon>
        <taxon>Methanobacteriota</taxon>
        <taxon>Stenosarchaea group</taxon>
        <taxon>Halobacteria</taxon>
        <taxon>Halobacteriales</taxon>
        <taxon>Haloferacaceae</taxon>
        <taxon>Candidatus Halobonum</taxon>
    </lineage>
</organism>
<dbReference type="Gene3D" id="3.10.180.10">
    <property type="entry name" value="2,3-Dihydroxybiphenyl 1,2-Dioxygenase, domain 1"/>
    <property type="match status" value="1"/>
</dbReference>
<keyword evidence="3" id="KW-1185">Reference proteome</keyword>
<dbReference type="InterPro" id="IPR029068">
    <property type="entry name" value="Glyas_Bleomycin-R_OHBP_Dase"/>
</dbReference>
<dbReference type="AlphaFoldDB" id="V4HCR3"/>
<dbReference type="Proteomes" id="UP000017840">
    <property type="component" value="Unassembled WGS sequence"/>
</dbReference>
<dbReference type="EMBL" id="ASGZ01000028">
    <property type="protein sequence ID" value="ESP88495.1"/>
    <property type="molecule type" value="Genomic_DNA"/>
</dbReference>
<dbReference type="SUPFAM" id="SSF54593">
    <property type="entry name" value="Glyoxalase/Bleomycin resistance protein/Dihydroxybiphenyl dioxygenase"/>
    <property type="match status" value="1"/>
</dbReference>
<reference evidence="2 3" key="1">
    <citation type="journal article" date="2013" name="Genome Announc.">
        <title>Draft Genome Sequence of 'Candidatus Halobonum tyrrellensis' Strain G22, Isolated from the Hypersaline Waters of Lake Tyrrell, Australia.</title>
        <authorList>
            <person name="Ugalde J.A."/>
            <person name="Narasingarao P."/>
            <person name="Kuo S."/>
            <person name="Podell S."/>
            <person name="Allen E.E."/>
        </authorList>
    </citation>
    <scope>NUCLEOTIDE SEQUENCE [LARGE SCALE GENOMIC DNA]</scope>
    <source>
        <strain evidence="2 3">G22</strain>
    </source>
</reference>
<comment type="caution">
    <text evidence="2">The sequence shown here is derived from an EMBL/GenBank/DDBJ whole genome shotgun (WGS) entry which is preliminary data.</text>
</comment>
<proteinExistence type="predicted"/>
<evidence type="ECO:0000256" key="1">
    <source>
        <dbReference type="SAM" id="MobiDB-lite"/>
    </source>
</evidence>
<accession>V4HCR3</accession>
<protein>
    <recommendedName>
        <fullName evidence="4">Glyoxalase/bleomycin resistance protein/dioxygenase</fullName>
    </recommendedName>
</protein>
<evidence type="ECO:0000313" key="3">
    <source>
        <dbReference type="Proteomes" id="UP000017840"/>
    </source>
</evidence>
<evidence type="ECO:0000313" key="2">
    <source>
        <dbReference type="EMBL" id="ESP88495.1"/>
    </source>
</evidence>
<sequence>MSGEVTRHRRVVPTGDPRSPRQVEFIRPGAERPVVSGLVFFRTRARERVVEWYTEVVGADVWLEQPGCTILSFEGFRFGFCDGEETEDCGILTFVSDDRAGVDAAHDRVGDAARERPHVNEEYDIYQFFADDPDGRTAEFQTFLHETPDG</sequence>
<evidence type="ECO:0008006" key="4">
    <source>
        <dbReference type="Google" id="ProtNLM"/>
    </source>
</evidence>
<feature type="region of interest" description="Disordered" evidence="1">
    <location>
        <begin position="1"/>
        <end position="22"/>
    </location>
</feature>
<dbReference type="STRING" id="1324957.K933_08547"/>